<dbReference type="AlphaFoldDB" id="A0A7J8LEQ2"/>
<dbReference type="InterPro" id="IPR036397">
    <property type="entry name" value="RNaseH_sf"/>
</dbReference>
<dbReference type="PANTHER" id="PTHR47074:SF48">
    <property type="entry name" value="POLYNUCLEOTIDYL TRANSFERASE, RIBONUCLEASE H-LIKE SUPERFAMILY PROTEIN"/>
    <property type="match status" value="1"/>
</dbReference>
<protein>
    <recommendedName>
        <fullName evidence="1">RNase H type-1 domain-containing protein</fullName>
    </recommendedName>
</protein>
<organism evidence="2 3">
    <name type="scientific">Gossypium lobatum</name>
    <dbReference type="NCBI Taxonomy" id="34289"/>
    <lineage>
        <taxon>Eukaryota</taxon>
        <taxon>Viridiplantae</taxon>
        <taxon>Streptophyta</taxon>
        <taxon>Embryophyta</taxon>
        <taxon>Tracheophyta</taxon>
        <taxon>Spermatophyta</taxon>
        <taxon>Magnoliopsida</taxon>
        <taxon>eudicotyledons</taxon>
        <taxon>Gunneridae</taxon>
        <taxon>Pentapetalae</taxon>
        <taxon>rosids</taxon>
        <taxon>malvids</taxon>
        <taxon>Malvales</taxon>
        <taxon>Malvaceae</taxon>
        <taxon>Malvoideae</taxon>
        <taxon>Gossypium</taxon>
    </lineage>
</organism>
<gene>
    <name evidence="2" type="ORF">Golob_021834</name>
</gene>
<evidence type="ECO:0000313" key="2">
    <source>
        <dbReference type="EMBL" id="MBA0550926.1"/>
    </source>
</evidence>
<feature type="domain" description="RNase H type-1" evidence="1">
    <location>
        <begin position="31"/>
        <end position="97"/>
    </location>
</feature>
<dbReference type="EMBL" id="JABEZX010000002">
    <property type="protein sequence ID" value="MBA0550926.1"/>
    <property type="molecule type" value="Genomic_DNA"/>
</dbReference>
<accession>A0A7J8LEQ2</accession>
<dbReference type="Proteomes" id="UP000593572">
    <property type="component" value="Unassembled WGS sequence"/>
</dbReference>
<dbReference type="Pfam" id="PF13456">
    <property type="entry name" value="RVT_3"/>
    <property type="match status" value="1"/>
</dbReference>
<dbReference type="InterPro" id="IPR052929">
    <property type="entry name" value="RNase_H-like_EbsB-rel"/>
</dbReference>
<name>A0A7J8LEQ2_9ROSI</name>
<evidence type="ECO:0000313" key="3">
    <source>
        <dbReference type="Proteomes" id="UP000593572"/>
    </source>
</evidence>
<comment type="caution">
    <text evidence="2">The sequence shown here is derived from an EMBL/GenBank/DDBJ whole genome shotgun (WGS) entry which is preliminary data.</text>
</comment>
<evidence type="ECO:0000259" key="1">
    <source>
        <dbReference type="Pfam" id="PF13456"/>
    </source>
</evidence>
<dbReference type="PANTHER" id="PTHR47074">
    <property type="entry name" value="BNAC02G40300D PROTEIN"/>
    <property type="match status" value="1"/>
</dbReference>
<dbReference type="GO" id="GO:0003676">
    <property type="term" value="F:nucleic acid binding"/>
    <property type="evidence" value="ECO:0007669"/>
    <property type="project" value="InterPro"/>
</dbReference>
<keyword evidence="3" id="KW-1185">Reference proteome</keyword>
<reference evidence="2 3" key="1">
    <citation type="journal article" date="2019" name="Genome Biol. Evol.">
        <title>Insights into the evolution of the New World diploid cottons (Gossypium, subgenus Houzingenia) based on genome sequencing.</title>
        <authorList>
            <person name="Grover C.E."/>
            <person name="Arick M.A. 2nd"/>
            <person name="Thrash A."/>
            <person name="Conover J.L."/>
            <person name="Sanders W.S."/>
            <person name="Peterson D.G."/>
            <person name="Frelichowski J.E."/>
            <person name="Scheffler J.A."/>
            <person name="Scheffler B.E."/>
            <person name="Wendel J.F."/>
        </authorList>
    </citation>
    <scope>NUCLEOTIDE SEQUENCE [LARGE SCALE GENOMIC DNA]</scope>
    <source>
        <strain evidence="2">157</strain>
        <tissue evidence="2">Leaf</tissue>
    </source>
</reference>
<proteinExistence type="predicted"/>
<dbReference type="Gene3D" id="3.30.420.10">
    <property type="entry name" value="Ribonuclease H-like superfamily/Ribonuclease H"/>
    <property type="match status" value="1"/>
</dbReference>
<dbReference type="GO" id="GO:0004523">
    <property type="term" value="F:RNA-DNA hybrid ribonuclease activity"/>
    <property type="evidence" value="ECO:0007669"/>
    <property type="project" value="InterPro"/>
</dbReference>
<sequence length="122" mass="13501">MLWKLPVDPWVRVNFDAGFFVHLQATNVGVVDLGFQTVELKGDSAVLISKFNVVAIDRSTMSSIIWDVKRLVLGFEHFMFHHIKRGGNTVAHLLAREGFLRRRDVCGMEEGGGTNIDSGGSG</sequence>
<dbReference type="InterPro" id="IPR002156">
    <property type="entry name" value="RNaseH_domain"/>
</dbReference>